<keyword evidence="2" id="KW-1133">Transmembrane helix</keyword>
<evidence type="ECO:0000259" key="3">
    <source>
        <dbReference type="Pfam" id="PF20153"/>
    </source>
</evidence>
<dbReference type="AlphaFoldDB" id="A0A164MTM4"/>
<organism evidence="4 5">
    <name type="scientific">Sistotremastrum niveocremeum HHB9708</name>
    <dbReference type="NCBI Taxonomy" id="1314777"/>
    <lineage>
        <taxon>Eukaryota</taxon>
        <taxon>Fungi</taxon>
        <taxon>Dikarya</taxon>
        <taxon>Basidiomycota</taxon>
        <taxon>Agaricomycotina</taxon>
        <taxon>Agaricomycetes</taxon>
        <taxon>Sistotremastrales</taxon>
        <taxon>Sistotremastraceae</taxon>
        <taxon>Sertulicium</taxon>
        <taxon>Sertulicium niveocremeum</taxon>
    </lineage>
</organism>
<feature type="domain" description="DUF6535" evidence="3">
    <location>
        <begin position="142"/>
        <end position="297"/>
    </location>
</feature>
<keyword evidence="5" id="KW-1185">Reference proteome</keyword>
<keyword evidence="2" id="KW-0472">Membrane</keyword>
<feature type="transmembrane region" description="Helical" evidence="2">
    <location>
        <begin position="217"/>
        <end position="236"/>
    </location>
</feature>
<keyword evidence="2" id="KW-0812">Transmembrane</keyword>
<dbReference type="Proteomes" id="UP000076722">
    <property type="component" value="Unassembled WGS sequence"/>
</dbReference>
<sequence length="903" mass="101786">MSDDHDGTGPARSPGHVDPPFSQSTFRDHLQPDSQNLTQSPSSPPPPQPTVIQDVPPWDFLGKQFETLIMAVNTLNTTMMAQSSTMTDMKHTIESQKEITERQQKTTDIHPTKLSILARDAEKDDKPYDEKPLNDESTTRALYEMAVGKTKEKADRWNGRIDNTLIFVALFSAVVSGFAVMQTQVIAPSPTTTNNSSSNATTSPPPLPASSDEWVCALYYLSLISSISVAVLCVLAREWVRKLTIMPRLPTWKAKTLWHVTRVKRSEGWIVAVMEIIYRSLLISIGLFIAGLLYQLRNLSISFEQNAPILVATWASGIVLASAVLLVIAATVLHAVRYEGSVFEGRASRVITGDIDIGWPKGMKSGCAKIRELVSRGWRRIGGVALMERLTGCWETIRKSVGIKKRKESILVHRSRDKSRWKRITKALRKGSQWMKSRQIKVDRDSRDELINAYLELIADASDPILLKRAAASFCYREWVQHGDRSINQLSKVLSRLTATDTSFRVRETVNMQISRFRAWITERRSQMEENRKTRAQEDGWARQYGLYMARSKEREKEEEEEHRAIELTKFLISQRTDNISEHFTPTWENCSDILDLISLPFDKFIAKCLCINDHSMNLGDHDLVFFYSVEHCKDLLRAKKSDDLARIVSHVDLCSALRSFVHAKFYDAWYDCVLTLIIGDRRTEALCLLAQFLSTTQYWSDLHPGGASAVFVVAAGSLPQFPPDLDLFPIVAHIGRHPSWWNWREASQTAIAYLAQRDISTISVSAGIHHFLLQCVHLEMSPPSWSSEIRRAPQETRNTASTLLNQYEAFFASNIRLPPSPTIPSSDDIISPNTQNPSLNFPLLSHSDSLDEPIPSLPNHTLEDPNHPTIPSVQVNHPSLPSTSSAFLSTDHHVVDMTDVAI</sequence>
<evidence type="ECO:0000256" key="2">
    <source>
        <dbReference type="SAM" id="Phobius"/>
    </source>
</evidence>
<evidence type="ECO:0000313" key="5">
    <source>
        <dbReference type="Proteomes" id="UP000076722"/>
    </source>
</evidence>
<dbReference type="EMBL" id="KV419459">
    <property type="protein sequence ID" value="KZS87023.1"/>
    <property type="molecule type" value="Genomic_DNA"/>
</dbReference>
<protein>
    <recommendedName>
        <fullName evidence="3">DUF6535 domain-containing protein</fullName>
    </recommendedName>
</protein>
<accession>A0A164MTM4</accession>
<feature type="region of interest" description="Disordered" evidence="1">
    <location>
        <begin position="1"/>
        <end position="56"/>
    </location>
</feature>
<feature type="transmembrane region" description="Helical" evidence="2">
    <location>
        <begin position="165"/>
        <end position="187"/>
    </location>
</feature>
<evidence type="ECO:0000256" key="1">
    <source>
        <dbReference type="SAM" id="MobiDB-lite"/>
    </source>
</evidence>
<proteinExistence type="predicted"/>
<gene>
    <name evidence="4" type="ORF">SISNIDRAFT_491424</name>
</gene>
<feature type="transmembrane region" description="Helical" evidence="2">
    <location>
        <begin position="314"/>
        <end position="336"/>
    </location>
</feature>
<dbReference type="Pfam" id="PF20153">
    <property type="entry name" value="DUF6535"/>
    <property type="match status" value="1"/>
</dbReference>
<evidence type="ECO:0000313" key="4">
    <source>
        <dbReference type="EMBL" id="KZS87023.1"/>
    </source>
</evidence>
<reference evidence="4 5" key="1">
    <citation type="journal article" date="2016" name="Mol. Biol. Evol.">
        <title>Comparative Genomics of Early-Diverging Mushroom-Forming Fungi Provides Insights into the Origins of Lignocellulose Decay Capabilities.</title>
        <authorList>
            <person name="Nagy L.G."/>
            <person name="Riley R."/>
            <person name="Tritt A."/>
            <person name="Adam C."/>
            <person name="Daum C."/>
            <person name="Floudas D."/>
            <person name="Sun H."/>
            <person name="Yadav J.S."/>
            <person name="Pangilinan J."/>
            <person name="Larsson K.H."/>
            <person name="Matsuura K."/>
            <person name="Barry K."/>
            <person name="Labutti K."/>
            <person name="Kuo R."/>
            <person name="Ohm R.A."/>
            <person name="Bhattacharya S.S."/>
            <person name="Shirouzu T."/>
            <person name="Yoshinaga Y."/>
            <person name="Martin F.M."/>
            <person name="Grigoriev I.V."/>
            <person name="Hibbett D.S."/>
        </authorList>
    </citation>
    <scope>NUCLEOTIDE SEQUENCE [LARGE SCALE GENOMIC DNA]</scope>
    <source>
        <strain evidence="4 5">HHB9708</strain>
    </source>
</reference>
<dbReference type="InterPro" id="IPR045338">
    <property type="entry name" value="DUF6535"/>
</dbReference>
<name>A0A164MTM4_9AGAM</name>
<feature type="transmembrane region" description="Helical" evidence="2">
    <location>
        <begin position="269"/>
        <end position="294"/>
    </location>
</feature>